<organism evidence="1 2">
    <name type="scientific">Mesorhizobium plurifarium</name>
    <dbReference type="NCBI Taxonomy" id="69974"/>
    <lineage>
        <taxon>Bacteria</taxon>
        <taxon>Pseudomonadati</taxon>
        <taxon>Pseudomonadota</taxon>
        <taxon>Alphaproteobacteria</taxon>
        <taxon>Hyphomicrobiales</taxon>
        <taxon>Phyllobacteriaceae</taxon>
        <taxon>Mesorhizobium</taxon>
    </lineage>
</organism>
<evidence type="ECO:0000313" key="1">
    <source>
        <dbReference type="EMBL" id="CDX45650.1"/>
    </source>
</evidence>
<sequence>MRSLSTSVNGAGDAVKRAALRSNLRALADMFIHPQSVELIRNANNRGARIGIADALGRSAAEAGSTLYCR</sequence>
<protein>
    <submittedName>
        <fullName evidence="1">Uncharacterized protein</fullName>
    </submittedName>
</protein>
<name>A0A090FP17_MESPL</name>
<dbReference type="EMBL" id="CCNB01000044">
    <property type="protein sequence ID" value="CDX45650.1"/>
    <property type="molecule type" value="Genomic_DNA"/>
</dbReference>
<evidence type="ECO:0000313" key="2">
    <source>
        <dbReference type="Proteomes" id="UP000046373"/>
    </source>
</evidence>
<dbReference type="Proteomes" id="UP000046373">
    <property type="component" value="Unassembled WGS sequence"/>
</dbReference>
<dbReference type="AlphaFoldDB" id="A0A090FP17"/>
<proteinExistence type="predicted"/>
<accession>A0A090FP17</accession>
<reference evidence="1 2" key="1">
    <citation type="submission" date="2014-08" db="EMBL/GenBank/DDBJ databases">
        <authorList>
            <person name="Moulin Lionel"/>
        </authorList>
    </citation>
    <scope>NUCLEOTIDE SEQUENCE [LARGE SCALE GENOMIC DNA]</scope>
</reference>
<gene>
    <name evidence="1" type="ORF">MPLDJ20_70244</name>
</gene>